<dbReference type="AlphaFoldDB" id="A0A2A7B6N7"/>
<organism evidence="1 2">
    <name type="scientific">Faecalibacterium prausnitzii</name>
    <dbReference type="NCBI Taxonomy" id="853"/>
    <lineage>
        <taxon>Bacteria</taxon>
        <taxon>Bacillati</taxon>
        <taxon>Bacillota</taxon>
        <taxon>Clostridia</taxon>
        <taxon>Eubacteriales</taxon>
        <taxon>Oscillospiraceae</taxon>
        <taxon>Faecalibacterium</taxon>
    </lineage>
</organism>
<evidence type="ECO:0000313" key="1">
    <source>
        <dbReference type="EMBL" id="PDX87025.1"/>
    </source>
</evidence>
<reference evidence="1 2" key="1">
    <citation type="journal article" date="2017" name="Front. Microbiol.">
        <title>New Insights into the Diversity of the Genus Faecalibacterium.</title>
        <authorList>
            <person name="Benevides L."/>
            <person name="Burman S."/>
            <person name="Martin R."/>
            <person name="Robert V."/>
            <person name="Thomas M."/>
            <person name="Miquel S."/>
            <person name="Chain F."/>
            <person name="Sokol H."/>
            <person name="Bermudez-Humaran L.G."/>
            <person name="Morrison M."/>
            <person name="Langella P."/>
            <person name="Azevedo V.A."/>
            <person name="Chatel J.M."/>
            <person name="Soares S."/>
        </authorList>
    </citation>
    <scope>NUCLEOTIDE SEQUENCE [LARGE SCALE GENOMIC DNA]</scope>
    <source>
        <strain evidence="1 2">AHMP21</strain>
    </source>
</reference>
<dbReference type="EMBL" id="NOUV01000014">
    <property type="protein sequence ID" value="PDX87025.1"/>
    <property type="molecule type" value="Genomic_DNA"/>
</dbReference>
<accession>A0A2A7B6N7</accession>
<evidence type="ECO:0000313" key="2">
    <source>
        <dbReference type="Proteomes" id="UP000220904"/>
    </source>
</evidence>
<protein>
    <submittedName>
        <fullName evidence="1">Uncharacterized protein</fullName>
    </submittedName>
</protein>
<comment type="caution">
    <text evidence="1">The sequence shown here is derived from an EMBL/GenBank/DDBJ whole genome shotgun (WGS) entry which is preliminary data.</text>
</comment>
<dbReference type="RefSeq" id="WP_097792847.1">
    <property type="nucleotide sequence ID" value="NZ_NOUV01000014.1"/>
</dbReference>
<name>A0A2A7B6N7_9FIRM</name>
<gene>
    <name evidence="1" type="ORF">CHR60_09960</name>
</gene>
<dbReference type="Proteomes" id="UP000220904">
    <property type="component" value="Unassembled WGS sequence"/>
</dbReference>
<proteinExistence type="predicted"/>
<sequence length="139" mass="14766">MNDKYVVWTNIKGKKFPLCLTIGAADVLEKAFGNVNAVVESVTAHADKQELAEMMRVILTVLRPLAEAGKAYLAASASFSGEKSENTADLPADDVLQAILSGAEIVEIWGDVAMALRGGSSRDVEVAPDNNQKNGETAM</sequence>